<dbReference type="InParanoid" id="G0NCA8"/>
<evidence type="ECO:0000313" key="1">
    <source>
        <dbReference type="EMBL" id="EGT57365.1"/>
    </source>
</evidence>
<dbReference type="AlphaFoldDB" id="G0NCA8"/>
<sequence length="81" mass="9761">MSVRAFVYPYVQLQYPLQYPTFSHLEYHERTPTRPRSQSDPFDNSWDNSSIYIDPNAPQKDRYSQCIFYTCLCHKRHPSLQ</sequence>
<protein>
    <submittedName>
        <fullName evidence="1">Uncharacterized protein</fullName>
    </submittedName>
</protein>
<keyword evidence="2" id="KW-1185">Reference proteome</keyword>
<accession>G0NCA8</accession>
<dbReference type="Proteomes" id="UP000008068">
    <property type="component" value="Unassembled WGS sequence"/>
</dbReference>
<dbReference type="EMBL" id="GL379861">
    <property type="protein sequence ID" value="EGT57365.1"/>
    <property type="molecule type" value="Genomic_DNA"/>
</dbReference>
<organism evidence="2">
    <name type="scientific">Caenorhabditis brenneri</name>
    <name type="common">Nematode worm</name>
    <dbReference type="NCBI Taxonomy" id="135651"/>
    <lineage>
        <taxon>Eukaryota</taxon>
        <taxon>Metazoa</taxon>
        <taxon>Ecdysozoa</taxon>
        <taxon>Nematoda</taxon>
        <taxon>Chromadorea</taxon>
        <taxon>Rhabditida</taxon>
        <taxon>Rhabditina</taxon>
        <taxon>Rhabditomorpha</taxon>
        <taxon>Rhabditoidea</taxon>
        <taxon>Rhabditidae</taxon>
        <taxon>Peloderinae</taxon>
        <taxon>Caenorhabditis</taxon>
    </lineage>
</organism>
<proteinExistence type="predicted"/>
<gene>
    <name evidence="1" type="ORF">CAEBREN_32393</name>
</gene>
<name>G0NCA8_CAEBE</name>
<dbReference type="HOGENOM" id="CLU_2575977_0_0_1"/>
<evidence type="ECO:0000313" key="2">
    <source>
        <dbReference type="Proteomes" id="UP000008068"/>
    </source>
</evidence>
<reference evidence="2" key="1">
    <citation type="submission" date="2011-07" db="EMBL/GenBank/DDBJ databases">
        <authorList>
            <consortium name="Caenorhabditis brenneri Sequencing and Analysis Consortium"/>
            <person name="Wilson R.K."/>
        </authorList>
    </citation>
    <scope>NUCLEOTIDE SEQUENCE [LARGE SCALE GENOMIC DNA]</scope>
    <source>
        <strain evidence="2">PB2801</strain>
    </source>
</reference>